<dbReference type="GO" id="GO:0008483">
    <property type="term" value="F:transaminase activity"/>
    <property type="evidence" value="ECO:0007669"/>
    <property type="project" value="UniProtKB-KW"/>
</dbReference>
<keyword evidence="13" id="KW-0808">Transferase</keyword>
<gene>
    <name evidence="13" type="ORF">LA76x_0599</name>
</gene>
<reference evidence="13 14" key="1">
    <citation type="journal article" date="2015" name="BMC Genomics">
        <title>Comparative genomics and metabolic profiling of the genus Lysobacter.</title>
        <authorList>
            <person name="de Bruijn I."/>
            <person name="Cheng X."/>
            <person name="de Jager V."/>
            <person name="Exposito R.G."/>
            <person name="Watrous J."/>
            <person name="Patel N."/>
            <person name="Postma J."/>
            <person name="Dorrestein P.C."/>
            <person name="Kobayashi D."/>
            <person name="Raaijmakers J.M."/>
        </authorList>
    </citation>
    <scope>NUCLEOTIDE SEQUENCE [LARGE SCALE GENOMIC DNA]</scope>
    <source>
        <strain evidence="13 14">76</strain>
    </source>
</reference>
<dbReference type="AlphaFoldDB" id="A0A0S2F5E6"/>
<name>A0A0S2F5E6_LYSAN</name>
<evidence type="ECO:0000256" key="4">
    <source>
        <dbReference type="ARBA" id="ARBA00022909"/>
    </source>
</evidence>
<evidence type="ECO:0000256" key="5">
    <source>
        <dbReference type="ARBA" id="ARBA00035633"/>
    </source>
</evidence>
<keyword evidence="14" id="KW-1185">Reference proteome</keyword>
<comment type="function">
    <text evidence="8">Involved in the biosynthesis of p-aminobenzoate (PABA), a precursor of tetrahydrofolate. Converts 4-amino-4-deoxychorismate into 4-aminobenzoate (PABA) and pyruvate.</text>
</comment>
<organism evidence="13 14">
    <name type="scientific">Lysobacter antibioticus</name>
    <dbReference type="NCBI Taxonomy" id="84531"/>
    <lineage>
        <taxon>Bacteria</taxon>
        <taxon>Pseudomonadati</taxon>
        <taxon>Pseudomonadota</taxon>
        <taxon>Gammaproteobacteria</taxon>
        <taxon>Lysobacterales</taxon>
        <taxon>Lysobacteraceae</taxon>
        <taxon>Lysobacter</taxon>
    </lineage>
</organism>
<dbReference type="InterPro" id="IPR036038">
    <property type="entry name" value="Aminotransferase-like"/>
</dbReference>
<evidence type="ECO:0000256" key="1">
    <source>
        <dbReference type="ARBA" id="ARBA00001933"/>
    </source>
</evidence>
<accession>A0A0S2F5E6</accession>
<sequence length="302" mass="32861">MIWLDGQLVDAEHAKVSVFDRGFLYGDGLFETLPVYDGMPFLLDEHLRRLQDGARALRYVDPPSEQHWRAAAAAVIGSCKEPSSTLRLWMSRGRSAGLSCSGAHRPTWVAACLPARHYEPHIHEQGTTLFAGQCIHPLPDQSPTAHKHANYLGSILAFDEAQTHAADEALLCNARGQVCEGAYSNLFFVLDGELITPPLSEGPLAGIARACVLSLAAALGLRHAERPLAYARLGEAEEAFMTNSLIGLAPIRRVVDARGTVAEWVPGPITRRLGAAYADLVRKRTGAAWPPVHRPSHTTQRS</sequence>
<dbReference type="CDD" id="cd00449">
    <property type="entry name" value="PLPDE_IV"/>
    <property type="match status" value="1"/>
</dbReference>
<evidence type="ECO:0000256" key="8">
    <source>
        <dbReference type="ARBA" id="ARBA00054027"/>
    </source>
</evidence>
<dbReference type="PATRIC" id="fig|84531.8.peg.627"/>
<dbReference type="Gene3D" id="3.20.10.10">
    <property type="entry name" value="D-amino Acid Aminotransferase, subunit A, domain 2"/>
    <property type="match status" value="1"/>
</dbReference>
<proteinExistence type="inferred from homology"/>
<dbReference type="KEGG" id="lab:LA76x_0599"/>
<dbReference type="GO" id="GO:0005829">
    <property type="term" value="C:cytosol"/>
    <property type="evidence" value="ECO:0007669"/>
    <property type="project" value="TreeGrafter"/>
</dbReference>
<comment type="cofactor">
    <cofactor evidence="1 12">
        <name>pyridoxal 5'-phosphate</name>
        <dbReference type="ChEBI" id="CHEBI:597326"/>
    </cofactor>
</comment>
<evidence type="ECO:0000256" key="9">
    <source>
        <dbReference type="ARBA" id="ARBA00069174"/>
    </source>
</evidence>
<evidence type="ECO:0000256" key="3">
    <source>
        <dbReference type="ARBA" id="ARBA00022898"/>
    </source>
</evidence>
<keyword evidence="3 12" id="KW-0663">Pyridoxal phosphate</keyword>
<dbReference type="EC" id="4.1.3.38" evidence="6"/>
<dbReference type="GO" id="GO:0008696">
    <property type="term" value="F:4-amino-4-deoxychorismate lyase activity"/>
    <property type="evidence" value="ECO:0007669"/>
    <property type="project" value="UniProtKB-EC"/>
</dbReference>
<dbReference type="Pfam" id="PF01063">
    <property type="entry name" value="Aminotran_4"/>
    <property type="match status" value="1"/>
</dbReference>
<dbReference type="RefSeq" id="WP_057916517.1">
    <property type="nucleotide sequence ID" value="NZ_CP011129.1"/>
</dbReference>
<dbReference type="PROSITE" id="PS00770">
    <property type="entry name" value="AA_TRANSFER_CLASS_4"/>
    <property type="match status" value="1"/>
</dbReference>
<evidence type="ECO:0000256" key="2">
    <source>
        <dbReference type="ARBA" id="ARBA00009320"/>
    </source>
</evidence>
<dbReference type="PANTHER" id="PTHR42743">
    <property type="entry name" value="AMINO-ACID AMINOTRANSFERASE"/>
    <property type="match status" value="1"/>
</dbReference>
<evidence type="ECO:0000313" key="13">
    <source>
        <dbReference type="EMBL" id="ALN78760.1"/>
    </source>
</evidence>
<dbReference type="InterPro" id="IPR043131">
    <property type="entry name" value="BCAT-like_N"/>
</dbReference>
<dbReference type="GO" id="GO:0008153">
    <property type="term" value="P:4-aminobenzoate biosynthetic process"/>
    <property type="evidence" value="ECO:0007669"/>
    <property type="project" value="TreeGrafter"/>
</dbReference>
<comment type="catalytic activity">
    <reaction evidence="7">
        <text>4-amino-4-deoxychorismate = 4-aminobenzoate + pyruvate + H(+)</text>
        <dbReference type="Rhea" id="RHEA:16201"/>
        <dbReference type="ChEBI" id="CHEBI:15361"/>
        <dbReference type="ChEBI" id="CHEBI:15378"/>
        <dbReference type="ChEBI" id="CHEBI:17836"/>
        <dbReference type="ChEBI" id="CHEBI:58406"/>
        <dbReference type="EC" id="4.1.3.38"/>
    </reaction>
</comment>
<dbReference type="eggNOG" id="COG0115">
    <property type="taxonomic scope" value="Bacteria"/>
</dbReference>
<dbReference type="EMBL" id="CP011129">
    <property type="protein sequence ID" value="ALN78760.1"/>
    <property type="molecule type" value="Genomic_DNA"/>
</dbReference>
<keyword evidence="4" id="KW-0289">Folate biosynthesis</keyword>
<dbReference type="FunFam" id="3.20.10.10:FF:000002">
    <property type="entry name" value="D-alanine aminotransferase"/>
    <property type="match status" value="1"/>
</dbReference>
<evidence type="ECO:0000256" key="10">
    <source>
        <dbReference type="ARBA" id="ARBA00080135"/>
    </source>
</evidence>
<comment type="pathway">
    <text evidence="5">Cofactor biosynthesis; tetrahydrofolate biosynthesis; 4-aminobenzoate from chorismate: step 2/2.</text>
</comment>
<dbReference type="GO" id="GO:0046656">
    <property type="term" value="P:folic acid biosynthetic process"/>
    <property type="evidence" value="ECO:0007669"/>
    <property type="project" value="UniProtKB-KW"/>
</dbReference>
<dbReference type="SUPFAM" id="SSF56752">
    <property type="entry name" value="D-aminoacid aminotransferase-like PLP-dependent enzymes"/>
    <property type="match status" value="1"/>
</dbReference>
<evidence type="ECO:0000256" key="11">
    <source>
        <dbReference type="RuleBase" id="RU004106"/>
    </source>
</evidence>
<protein>
    <recommendedName>
        <fullName evidence="9">Aminodeoxychorismate lyase</fullName>
        <ecNumber evidence="6">4.1.3.38</ecNumber>
    </recommendedName>
    <alternativeName>
        <fullName evidence="10">4-amino-4-deoxychorismate lyase</fullName>
    </alternativeName>
</protein>
<evidence type="ECO:0000313" key="14">
    <source>
        <dbReference type="Proteomes" id="UP000060787"/>
    </source>
</evidence>
<evidence type="ECO:0000256" key="6">
    <source>
        <dbReference type="ARBA" id="ARBA00035676"/>
    </source>
</evidence>
<dbReference type="InterPro" id="IPR043132">
    <property type="entry name" value="BCAT-like_C"/>
</dbReference>
<keyword evidence="13" id="KW-0032">Aminotransferase</keyword>
<comment type="similarity">
    <text evidence="2 11">Belongs to the class-IV pyridoxal-phosphate-dependent aminotransferase family.</text>
</comment>
<dbReference type="STRING" id="84531.LA76x_0599"/>
<dbReference type="Proteomes" id="UP000060787">
    <property type="component" value="Chromosome"/>
</dbReference>
<dbReference type="InterPro" id="IPR050571">
    <property type="entry name" value="Class-IV_PLP-Dep_Aminotrnsfr"/>
</dbReference>
<dbReference type="InterPro" id="IPR001544">
    <property type="entry name" value="Aminotrans_IV"/>
</dbReference>
<evidence type="ECO:0000256" key="7">
    <source>
        <dbReference type="ARBA" id="ARBA00049529"/>
    </source>
</evidence>
<dbReference type="Gene3D" id="3.30.470.10">
    <property type="match status" value="1"/>
</dbReference>
<dbReference type="InterPro" id="IPR018300">
    <property type="entry name" value="Aminotrans_IV_CS"/>
</dbReference>
<evidence type="ECO:0000256" key="12">
    <source>
        <dbReference type="RuleBase" id="RU004516"/>
    </source>
</evidence>
<dbReference type="PANTHER" id="PTHR42743:SF2">
    <property type="entry name" value="AMINODEOXYCHORISMATE LYASE"/>
    <property type="match status" value="1"/>
</dbReference>